<gene>
    <name evidence="2" type="ORF">WJX84_007365</name>
</gene>
<dbReference type="Gene3D" id="3.40.50.11960">
    <property type="match status" value="1"/>
</dbReference>
<dbReference type="PANTHER" id="PTHR14659:SF1">
    <property type="entry name" value="ALPHA- AND GAMMA-ADAPTIN-BINDING PROTEIN P34"/>
    <property type="match status" value="1"/>
</dbReference>
<dbReference type="InterPro" id="IPR027417">
    <property type="entry name" value="P-loop_NTPase"/>
</dbReference>
<name>A0AAW1SUZ4_9CHLO</name>
<dbReference type="Proteomes" id="UP001485043">
    <property type="component" value="Unassembled WGS sequence"/>
</dbReference>
<sequence>MSLPCALIVGCTGVGKASLTAKLCPFFKPDQAGQTAIWHISNKYYDADVGLITSHPEAQQSQATAASGRVEAVVILHDCTTHDSFVATRDWAEGPGAELVEHAAICLCIANKVDLLRKNGAIEVTAADARPAWADAARAWCCDHMFEYIEASVCDEQVDQKLECEGEAQGVARISAALHAHTWSGLKMHPRPFAKPMEAMPQPAMPSASDAASGGHMDSRAGSYVPPEALLEASQPAAQASVRESISNGDSQDSLANEPPLNCLLKPGNDLLDGVISDEDVERDAAHMENLFAQLTVARDRVHELPNEHRRAAAAAMAQQLMQQFSLDESGPDDSDSDASV</sequence>
<dbReference type="EMBL" id="JALJOV010000804">
    <property type="protein sequence ID" value="KAK9861160.1"/>
    <property type="molecule type" value="Genomic_DNA"/>
</dbReference>
<feature type="compositionally biased region" description="Polar residues" evidence="1">
    <location>
        <begin position="236"/>
        <end position="255"/>
    </location>
</feature>
<organism evidence="2 3">
    <name type="scientific">Apatococcus fuscideae</name>
    <dbReference type="NCBI Taxonomy" id="2026836"/>
    <lineage>
        <taxon>Eukaryota</taxon>
        <taxon>Viridiplantae</taxon>
        <taxon>Chlorophyta</taxon>
        <taxon>core chlorophytes</taxon>
        <taxon>Trebouxiophyceae</taxon>
        <taxon>Chlorellales</taxon>
        <taxon>Chlorellaceae</taxon>
        <taxon>Apatococcus</taxon>
    </lineage>
</organism>
<dbReference type="Pfam" id="PF10199">
    <property type="entry name" value="Adaptin_binding"/>
    <property type="match status" value="1"/>
</dbReference>
<protein>
    <submittedName>
        <fullName evidence="2">Uncharacterized protein</fullName>
    </submittedName>
</protein>
<evidence type="ECO:0000256" key="1">
    <source>
        <dbReference type="SAM" id="MobiDB-lite"/>
    </source>
</evidence>
<keyword evidence="3" id="KW-1185">Reference proteome</keyword>
<dbReference type="InterPro" id="IPR019341">
    <property type="entry name" value="Alpha/Gamma-adaptin-bd_p34"/>
</dbReference>
<dbReference type="PANTHER" id="PTHR14659">
    <property type="entry name" value="ALPHA- AND GAMMA-ADAPTIN-BINDING PROTEIN P34"/>
    <property type="match status" value="1"/>
</dbReference>
<reference evidence="2 3" key="1">
    <citation type="journal article" date="2024" name="Nat. Commun.">
        <title>Phylogenomics reveals the evolutionary origins of lichenization in chlorophyte algae.</title>
        <authorList>
            <person name="Puginier C."/>
            <person name="Libourel C."/>
            <person name="Otte J."/>
            <person name="Skaloud P."/>
            <person name="Haon M."/>
            <person name="Grisel S."/>
            <person name="Petersen M."/>
            <person name="Berrin J.G."/>
            <person name="Delaux P.M."/>
            <person name="Dal Grande F."/>
            <person name="Keller J."/>
        </authorList>
    </citation>
    <scope>NUCLEOTIDE SEQUENCE [LARGE SCALE GENOMIC DNA]</scope>
    <source>
        <strain evidence="2 3">SAG 2523</strain>
    </source>
</reference>
<dbReference type="AlphaFoldDB" id="A0AAW1SUZ4"/>
<proteinExistence type="predicted"/>
<comment type="caution">
    <text evidence="2">The sequence shown here is derived from an EMBL/GenBank/DDBJ whole genome shotgun (WGS) entry which is preliminary data.</text>
</comment>
<evidence type="ECO:0000313" key="3">
    <source>
        <dbReference type="Proteomes" id="UP001485043"/>
    </source>
</evidence>
<feature type="region of interest" description="Disordered" evidence="1">
    <location>
        <begin position="193"/>
        <end position="261"/>
    </location>
</feature>
<evidence type="ECO:0000313" key="2">
    <source>
        <dbReference type="EMBL" id="KAK9861160.1"/>
    </source>
</evidence>
<accession>A0AAW1SUZ4</accession>
<dbReference type="SUPFAM" id="SSF52540">
    <property type="entry name" value="P-loop containing nucleoside triphosphate hydrolases"/>
    <property type="match status" value="1"/>
</dbReference>